<evidence type="ECO:0000256" key="2">
    <source>
        <dbReference type="ARBA" id="ARBA00022490"/>
    </source>
</evidence>
<dbReference type="EC" id="6.1.1.1" evidence="11"/>
<name>A0A1L7I4R8_9FLAO</name>
<evidence type="ECO:0000256" key="8">
    <source>
        <dbReference type="ARBA" id="ARBA00023146"/>
    </source>
</evidence>
<dbReference type="CDD" id="cd00165">
    <property type="entry name" value="S4"/>
    <property type="match status" value="1"/>
</dbReference>
<dbReference type="EMBL" id="CP016359">
    <property type="protein sequence ID" value="APU68608.1"/>
    <property type="molecule type" value="Genomic_DNA"/>
</dbReference>
<dbReference type="GO" id="GO:0006437">
    <property type="term" value="P:tyrosyl-tRNA aminoacylation"/>
    <property type="evidence" value="ECO:0007669"/>
    <property type="project" value="UniProtKB-UniRule"/>
</dbReference>
<feature type="short sequence motif" description="'HIGH' region" evidence="11">
    <location>
        <begin position="39"/>
        <end position="48"/>
    </location>
</feature>
<dbReference type="Pfam" id="PF22421">
    <property type="entry name" value="SYY_C-terminal"/>
    <property type="match status" value="1"/>
</dbReference>
<feature type="binding site" evidence="11">
    <location>
        <position position="237"/>
    </location>
    <ligand>
        <name>ATP</name>
        <dbReference type="ChEBI" id="CHEBI:30616"/>
    </ligand>
</feature>
<feature type="binding site" evidence="11">
    <location>
        <position position="34"/>
    </location>
    <ligand>
        <name>L-tyrosine</name>
        <dbReference type="ChEBI" id="CHEBI:58315"/>
    </ligand>
</feature>
<keyword evidence="7 11" id="KW-0648">Protein biosynthesis</keyword>
<dbReference type="SUPFAM" id="SSF52374">
    <property type="entry name" value="Nucleotidylyl transferase"/>
    <property type="match status" value="1"/>
</dbReference>
<dbReference type="GO" id="GO:0042803">
    <property type="term" value="F:protein homodimerization activity"/>
    <property type="evidence" value="ECO:0007669"/>
    <property type="project" value="UniProtKB-ARBA"/>
</dbReference>
<dbReference type="FunFam" id="3.40.50.620:FF:000008">
    <property type="entry name" value="Tyrosine--tRNA ligase"/>
    <property type="match status" value="1"/>
</dbReference>
<evidence type="ECO:0000256" key="4">
    <source>
        <dbReference type="ARBA" id="ARBA00022741"/>
    </source>
</evidence>
<protein>
    <recommendedName>
        <fullName evidence="11">Tyrosine--tRNA ligase</fullName>
        <ecNumber evidence="11">6.1.1.1</ecNumber>
    </recommendedName>
    <alternativeName>
        <fullName evidence="11">Tyrosyl-tRNA synthetase</fullName>
        <shortName evidence="11">TyrRS</shortName>
    </alternativeName>
</protein>
<dbReference type="PANTHER" id="PTHR11766:SF0">
    <property type="entry name" value="TYROSINE--TRNA LIGASE, MITOCHONDRIAL"/>
    <property type="match status" value="1"/>
</dbReference>
<feature type="domain" description="Tyrosine--tRNA ligase SYY-like C-terminal" evidence="12">
    <location>
        <begin position="345"/>
        <end position="427"/>
    </location>
</feature>
<comment type="function">
    <text evidence="11">Catalyzes the attachment of tyrosine to tRNA(Tyr) in a two-step reaction: tyrosine is first activated by ATP to form Tyr-AMP and then transferred to the acceptor end of tRNA(Tyr).</text>
</comment>
<dbReference type="Gene3D" id="3.10.290.10">
    <property type="entry name" value="RNA-binding S4 domain"/>
    <property type="match status" value="1"/>
</dbReference>
<evidence type="ECO:0000256" key="10">
    <source>
        <dbReference type="ARBA" id="ARBA00060965"/>
    </source>
</evidence>
<dbReference type="Gene3D" id="3.40.50.620">
    <property type="entry name" value="HUPs"/>
    <property type="match status" value="1"/>
</dbReference>
<dbReference type="STRING" id="1229726.GRFL_1884"/>
<sequence>MSKNFVEELTWRGMLHDAMPGTDEHLMEAMRSAYVGIDPTADSLHIGHLVGVMMLRHFQLCGHKPYALIGGATGMIGDPSGKSAERNLLDEETLRHNQNCLKEQLSRFLDFNSEAENTAVLVNNYDWMKDFSFLEFIRDVGKHITVNYMMAKDSVKKRLSSESSVGMSFTEFTYQLVQGYDFLYLYREHDCTLQMGGSDQWGNITTGTELIRRKESGKAFALTCPLITKADGTKFGKTEGGNVWLDAERTSPYKFYQYWLNTSDADAEKYIKIFTFLNKEEIEALVEKHQEAPHLRELQRKLAEEVTIMVHSEEEYQNAVKASEVLFGKSTADDLKKLNEKTFLDVFEGVPQAEIEKSEILNGLDMIGALSARTNFLNSNGEARRALKENSVSVNKEKVKEDYTITEEDLINGKYVIINKGKKNTYIIRAV</sequence>
<dbReference type="PROSITE" id="PS00178">
    <property type="entry name" value="AA_TRNA_LIGASE_I"/>
    <property type="match status" value="1"/>
</dbReference>
<dbReference type="InterPro" id="IPR024107">
    <property type="entry name" value="Tyr-tRNA-ligase_bac_1"/>
</dbReference>
<dbReference type="HAMAP" id="MF_02006">
    <property type="entry name" value="Tyr_tRNA_synth_type1"/>
    <property type="match status" value="1"/>
</dbReference>
<evidence type="ECO:0000313" key="13">
    <source>
        <dbReference type="EMBL" id="APU68608.1"/>
    </source>
</evidence>
<dbReference type="InterPro" id="IPR001412">
    <property type="entry name" value="aa-tRNA-synth_I_CS"/>
</dbReference>
<evidence type="ECO:0000256" key="3">
    <source>
        <dbReference type="ARBA" id="ARBA00022598"/>
    </source>
</evidence>
<dbReference type="NCBIfam" id="TIGR00234">
    <property type="entry name" value="tyrS"/>
    <property type="match status" value="1"/>
</dbReference>
<evidence type="ECO:0000256" key="5">
    <source>
        <dbReference type="ARBA" id="ARBA00022840"/>
    </source>
</evidence>
<evidence type="ECO:0000256" key="11">
    <source>
        <dbReference type="HAMAP-Rule" id="MF_02006"/>
    </source>
</evidence>
<keyword evidence="8 11" id="KW-0030">Aminoacyl-tRNA synthetase</keyword>
<gene>
    <name evidence="11" type="primary">tyrS</name>
    <name evidence="13" type="ORF">GRFL_1884</name>
</gene>
<dbReference type="SUPFAM" id="SSF55174">
    <property type="entry name" value="Alpha-L RNA-binding motif"/>
    <property type="match status" value="1"/>
</dbReference>
<comment type="catalytic activity">
    <reaction evidence="9 11">
        <text>tRNA(Tyr) + L-tyrosine + ATP = L-tyrosyl-tRNA(Tyr) + AMP + diphosphate + H(+)</text>
        <dbReference type="Rhea" id="RHEA:10220"/>
        <dbReference type="Rhea" id="RHEA-COMP:9706"/>
        <dbReference type="Rhea" id="RHEA-COMP:9707"/>
        <dbReference type="ChEBI" id="CHEBI:15378"/>
        <dbReference type="ChEBI" id="CHEBI:30616"/>
        <dbReference type="ChEBI" id="CHEBI:33019"/>
        <dbReference type="ChEBI" id="CHEBI:58315"/>
        <dbReference type="ChEBI" id="CHEBI:78442"/>
        <dbReference type="ChEBI" id="CHEBI:78536"/>
        <dbReference type="ChEBI" id="CHEBI:456215"/>
        <dbReference type="EC" id="6.1.1.1"/>
    </reaction>
</comment>
<dbReference type="GO" id="GO:0003723">
    <property type="term" value="F:RNA binding"/>
    <property type="evidence" value="ECO:0007669"/>
    <property type="project" value="UniProtKB-KW"/>
</dbReference>
<dbReference type="PANTHER" id="PTHR11766">
    <property type="entry name" value="TYROSYL-TRNA SYNTHETASE"/>
    <property type="match status" value="1"/>
</dbReference>
<comment type="subunit">
    <text evidence="11">Homodimer.</text>
</comment>
<dbReference type="InterPro" id="IPR002307">
    <property type="entry name" value="Tyr-tRNA-ligase"/>
</dbReference>
<keyword evidence="2 11" id="KW-0963">Cytoplasm</keyword>
<evidence type="ECO:0000256" key="6">
    <source>
        <dbReference type="ARBA" id="ARBA00022884"/>
    </source>
</evidence>
<dbReference type="InterPro" id="IPR024088">
    <property type="entry name" value="Tyr-tRNA-ligase_bac-type"/>
</dbReference>
<keyword evidence="4 11" id="KW-0547">Nucleotide-binding</keyword>
<feature type="binding site" evidence="11">
    <location>
        <position position="178"/>
    </location>
    <ligand>
        <name>L-tyrosine</name>
        <dbReference type="ChEBI" id="CHEBI:58315"/>
    </ligand>
</feature>
<evidence type="ECO:0000256" key="1">
    <source>
        <dbReference type="ARBA" id="ARBA00004496"/>
    </source>
</evidence>
<dbReference type="Proteomes" id="UP000186230">
    <property type="component" value="Chromosome"/>
</dbReference>
<dbReference type="KEGG" id="gfl:GRFL_1884"/>
<dbReference type="Pfam" id="PF00579">
    <property type="entry name" value="tRNA-synt_1b"/>
    <property type="match status" value="1"/>
</dbReference>
<dbReference type="Gene3D" id="1.10.240.10">
    <property type="entry name" value="Tyrosyl-Transfer RNA Synthetase"/>
    <property type="match status" value="1"/>
</dbReference>
<feature type="short sequence motif" description="'KMSKS' region" evidence="11">
    <location>
        <begin position="234"/>
        <end position="238"/>
    </location>
</feature>
<dbReference type="FunFam" id="1.10.240.10:FF:000001">
    <property type="entry name" value="Tyrosine--tRNA ligase"/>
    <property type="match status" value="1"/>
</dbReference>
<dbReference type="InterPro" id="IPR036986">
    <property type="entry name" value="S4_RNA-bd_sf"/>
</dbReference>
<dbReference type="GO" id="GO:0005524">
    <property type="term" value="F:ATP binding"/>
    <property type="evidence" value="ECO:0007669"/>
    <property type="project" value="UniProtKB-UniRule"/>
</dbReference>
<dbReference type="OrthoDB" id="9804243at2"/>
<dbReference type="InterPro" id="IPR014729">
    <property type="entry name" value="Rossmann-like_a/b/a_fold"/>
</dbReference>
<dbReference type="InterPro" id="IPR002305">
    <property type="entry name" value="aa-tRNA-synth_Ic"/>
</dbReference>
<proteinExistence type="inferred from homology"/>
<comment type="subcellular location">
    <subcellularLocation>
        <location evidence="1 11">Cytoplasm</location>
    </subcellularLocation>
</comment>
<evidence type="ECO:0000256" key="7">
    <source>
        <dbReference type="ARBA" id="ARBA00022917"/>
    </source>
</evidence>
<dbReference type="InterPro" id="IPR054608">
    <property type="entry name" value="SYY-like_C"/>
</dbReference>
<keyword evidence="14" id="KW-1185">Reference proteome</keyword>
<dbReference type="AlphaFoldDB" id="A0A1L7I4R8"/>
<evidence type="ECO:0000256" key="9">
    <source>
        <dbReference type="ARBA" id="ARBA00048248"/>
    </source>
</evidence>
<keyword evidence="3 11" id="KW-0436">Ligase</keyword>
<keyword evidence="6" id="KW-0694">RNA-binding</keyword>
<feature type="binding site" evidence="11">
    <location>
        <position position="174"/>
    </location>
    <ligand>
        <name>L-tyrosine</name>
        <dbReference type="ChEBI" id="CHEBI:58315"/>
    </ligand>
</feature>
<dbReference type="GO" id="GO:0005829">
    <property type="term" value="C:cytosol"/>
    <property type="evidence" value="ECO:0007669"/>
    <property type="project" value="TreeGrafter"/>
</dbReference>
<comment type="similarity">
    <text evidence="10 11">Belongs to the class-I aminoacyl-tRNA synthetase family. TyrS type 1 subfamily.</text>
</comment>
<accession>A0A1L7I4R8</accession>
<dbReference type="RefSeq" id="WP_083646049.1">
    <property type="nucleotide sequence ID" value="NZ_AMRU01000001.1"/>
</dbReference>
<dbReference type="PROSITE" id="PS50889">
    <property type="entry name" value="S4"/>
    <property type="match status" value="1"/>
</dbReference>
<organism evidence="13 14">
    <name type="scientific">Christiangramia flava JLT2011</name>
    <dbReference type="NCBI Taxonomy" id="1229726"/>
    <lineage>
        <taxon>Bacteria</taxon>
        <taxon>Pseudomonadati</taxon>
        <taxon>Bacteroidota</taxon>
        <taxon>Flavobacteriia</taxon>
        <taxon>Flavobacteriales</taxon>
        <taxon>Flavobacteriaceae</taxon>
        <taxon>Christiangramia</taxon>
    </lineage>
</organism>
<dbReference type="GO" id="GO:0004831">
    <property type="term" value="F:tyrosine-tRNA ligase activity"/>
    <property type="evidence" value="ECO:0007669"/>
    <property type="project" value="UniProtKB-UniRule"/>
</dbReference>
<evidence type="ECO:0000313" key="14">
    <source>
        <dbReference type="Proteomes" id="UP000186230"/>
    </source>
</evidence>
<dbReference type="CDD" id="cd00805">
    <property type="entry name" value="TyrRS_core"/>
    <property type="match status" value="1"/>
</dbReference>
<dbReference type="PRINTS" id="PR01040">
    <property type="entry name" value="TRNASYNTHTYR"/>
</dbReference>
<keyword evidence="5 11" id="KW-0067">ATP-binding</keyword>
<evidence type="ECO:0000259" key="12">
    <source>
        <dbReference type="Pfam" id="PF22421"/>
    </source>
</evidence>
<reference evidence="13 14" key="1">
    <citation type="submission" date="2016-07" db="EMBL/GenBank/DDBJ databases">
        <title>Multi-omics approach to identify versatile polysaccharide utilization systems of a marine flavobacterium Gramella flava.</title>
        <authorList>
            <person name="Tang K."/>
        </authorList>
    </citation>
    <scope>NUCLEOTIDE SEQUENCE [LARGE SCALE GENOMIC DNA]</scope>
    <source>
        <strain evidence="13 14">JLT2011</strain>
    </source>
</reference>